<keyword evidence="4" id="KW-0539">Nucleus</keyword>
<dbReference type="Gene3D" id="1.10.10.790">
    <property type="entry name" value="Surp module"/>
    <property type="match status" value="2"/>
</dbReference>
<dbReference type="InterPro" id="IPR000061">
    <property type="entry name" value="Surp"/>
</dbReference>
<dbReference type="InterPro" id="IPR035967">
    <property type="entry name" value="SWAP/Surp_sf"/>
</dbReference>
<feature type="domain" description="G-patch" evidence="7">
    <location>
        <begin position="525"/>
        <end position="572"/>
    </location>
</feature>
<dbReference type="Proteomes" id="UP000472277">
    <property type="component" value="Chromosome 21"/>
</dbReference>
<dbReference type="PANTHER" id="PTHR23340:SF0">
    <property type="entry name" value="SURP AND G-PATCH DOMAIN-CONTAINING PROTEIN 1 ISOFORM X1"/>
    <property type="match status" value="1"/>
</dbReference>
<feature type="domain" description="SURP motif" evidence="6">
    <location>
        <begin position="225"/>
        <end position="268"/>
    </location>
</feature>
<sequence length="608" mass="69432">NRQPRGNKNRMSVNILRQEELIAQKKREIEAKMAEQAKKKSLQTPSKPLPPRYSSSSDTKAPSSSTPSPSSGVSQPQTKSILIGKRPGLGISSMLNQFKNYSQSKKTLLRPQRPSIFSSPDEDDDDDEEVDDSSFLEIKVFPPEDPDTRLILDKMAAFVAEGGPELERKAKEDYKDNPVFSFLYDNNSRDYLYYRKRVAELRKDHSKHETLLKVSPPVDEETQRVAEKLAMFVADGGPEVEAIAAQHNQENPAFSFLYDLQSPAHRFYKEKVEEYRQAKNAQSPPPTIKQEPGVELERPAAPPLTYPPPPPPPHYPYLVGQVKLEPGLGIKQEASGPPVVKRKRKSRWGSEDDKVDLSLQPIIIPKEEELEPSPCLSVNELRDLGYKKGKPMGLVGVTELSDDQKKQLKEQQEMQEMFDMIMKHKRAMTEMQVMWEKAVRDHSHEYDSDEEVDQQAGTWEHRLRHMEMEKTREWAESLTDMGKGKHFIGDFLPPEELEKFMETFKALKEGRDPDYSEYKEFKLTVENLGFQMLMKMGWKEGDGLGSGGQGIKAPVHRGTTAVDGAGFGVDRPSELSGQDDEYDAFRKRMMLAYRFRPNPLNNPRRPYY</sequence>
<organism evidence="8 9">
    <name type="scientific">Salmo trutta</name>
    <name type="common">Brown trout</name>
    <dbReference type="NCBI Taxonomy" id="8032"/>
    <lineage>
        <taxon>Eukaryota</taxon>
        <taxon>Metazoa</taxon>
        <taxon>Chordata</taxon>
        <taxon>Craniata</taxon>
        <taxon>Vertebrata</taxon>
        <taxon>Euteleostomi</taxon>
        <taxon>Actinopterygii</taxon>
        <taxon>Neopterygii</taxon>
        <taxon>Teleostei</taxon>
        <taxon>Protacanthopterygii</taxon>
        <taxon>Salmoniformes</taxon>
        <taxon>Salmonidae</taxon>
        <taxon>Salmoninae</taxon>
        <taxon>Salmo</taxon>
    </lineage>
</organism>
<evidence type="ECO:0000259" key="7">
    <source>
        <dbReference type="PROSITE" id="PS50174"/>
    </source>
</evidence>
<dbReference type="Pfam" id="PF01805">
    <property type="entry name" value="Surp"/>
    <property type="match status" value="2"/>
</dbReference>
<dbReference type="Ensembl" id="ENSSTUT00000101357.1">
    <property type="protein sequence ID" value="ENSSTUP00000094572.1"/>
    <property type="gene ID" value="ENSSTUG00000042288.1"/>
</dbReference>
<dbReference type="GO" id="GO:0008380">
    <property type="term" value="P:RNA splicing"/>
    <property type="evidence" value="ECO:0007669"/>
    <property type="project" value="UniProtKB-KW"/>
</dbReference>
<reference evidence="8" key="2">
    <citation type="submission" date="2025-09" db="UniProtKB">
        <authorList>
            <consortium name="Ensembl"/>
        </authorList>
    </citation>
    <scope>IDENTIFICATION</scope>
</reference>
<dbReference type="SMART" id="SM00443">
    <property type="entry name" value="G_patch"/>
    <property type="match status" value="1"/>
</dbReference>
<evidence type="ECO:0000256" key="1">
    <source>
        <dbReference type="ARBA" id="ARBA00004123"/>
    </source>
</evidence>
<keyword evidence="2" id="KW-0507">mRNA processing</keyword>
<feature type="region of interest" description="Disordered" evidence="5">
    <location>
        <begin position="103"/>
        <end position="133"/>
    </location>
</feature>
<keyword evidence="9" id="KW-1185">Reference proteome</keyword>
<dbReference type="InterPro" id="IPR040169">
    <property type="entry name" value="SUGP1/2"/>
</dbReference>
<gene>
    <name evidence="8" type="primary">LOC115157417</name>
</gene>
<dbReference type="PANTHER" id="PTHR23340">
    <property type="entry name" value="ARGININE/SERINE RICH SPLICING FACTOR SF4/14"/>
    <property type="match status" value="1"/>
</dbReference>
<feature type="compositionally biased region" description="Low complexity" evidence="5">
    <location>
        <begin position="54"/>
        <end position="76"/>
    </location>
</feature>
<feature type="compositionally biased region" description="Acidic residues" evidence="5">
    <location>
        <begin position="120"/>
        <end position="133"/>
    </location>
</feature>
<dbReference type="Pfam" id="PF01585">
    <property type="entry name" value="G-patch"/>
    <property type="match status" value="1"/>
</dbReference>
<evidence type="ECO:0000259" key="6">
    <source>
        <dbReference type="PROSITE" id="PS50128"/>
    </source>
</evidence>
<protein>
    <submittedName>
        <fullName evidence="8">SURP and G-patch domain-containing protein 1-like</fullName>
    </submittedName>
</protein>
<keyword evidence="3" id="KW-0508">mRNA splicing</keyword>
<dbReference type="InterPro" id="IPR000467">
    <property type="entry name" value="G_patch_dom"/>
</dbReference>
<feature type="region of interest" description="Disordered" evidence="5">
    <location>
        <begin position="329"/>
        <end position="352"/>
    </location>
</feature>
<dbReference type="GO" id="GO:0005654">
    <property type="term" value="C:nucleoplasm"/>
    <property type="evidence" value="ECO:0007669"/>
    <property type="project" value="TreeGrafter"/>
</dbReference>
<dbReference type="SUPFAM" id="SSF109905">
    <property type="entry name" value="Surp module (SWAP domain)"/>
    <property type="match status" value="2"/>
</dbReference>
<name>A0A674DEZ0_SALTR</name>
<evidence type="ECO:0000256" key="3">
    <source>
        <dbReference type="ARBA" id="ARBA00023187"/>
    </source>
</evidence>
<dbReference type="GO" id="GO:0006397">
    <property type="term" value="P:mRNA processing"/>
    <property type="evidence" value="ECO:0007669"/>
    <property type="project" value="UniProtKB-KW"/>
</dbReference>
<dbReference type="PROSITE" id="PS50128">
    <property type="entry name" value="SURP"/>
    <property type="match status" value="2"/>
</dbReference>
<proteinExistence type="predicted"/>
<reference evidence="8" key="1">
    <citation type="submission" date="2025-08" db="UniProtKB">
        <authorList>
            <consortium name="Ensembl"/>
        </authorList>
    </citation>
    <scope>IDENTIFICATION</scope>
</reference>
<dbReference type="SMART" id="SM00648">
    <property type="entry name" value="SWAP"/>
    <property type="match status" value="2"/>
</dbReference>
<comment type="subcellular location">
    <subcellularLocation>
        <location evidence="1">Nucleus</location>
    </subcellularLocation>
</comment>
<evidence type="ECO:0000256" key="2">
    <source>
        <dbReference type="ARBA" id="ARBA00022664"/>
    </source>
</evidence>
<feature type="region of interest" description="Disordered" evidence="5">
    <location>
        <begin position="31"/>
        <end position="86"/>
    </location>
</feature>
<feature type="domain" description="SURP motif" evidence="6">
    <location>
        <begin position="151"/>
        <end position="193"/>
    </location>
</feature>
<evidence type="ECO:0000256" key="5">
    <source>
        <dbReference type="SAM" id="MobiDB-lite"/>
    </source>
</evidence>
<dbReference type="GO" id="GO:0003723">
    <property type="term" value="F:RNA binding"/>
    <property type="evidence" value="ECO:0007669"/>
    <property type="project" value="InterPro"/>
</dbReference>
<evidence type="ECO:0000313" key="8">
    <source>
        <dbReference type="Ensembl" id="ENSSTUP00000094572.1"/>
    </source>
</evidence>
<dbReference type="PROSITE" id="PS50174">
    <property type="entry name" value="G_PATCH"/>
    <property type="match status" value="1"/>
</dbReference>
<accession>A0A674DEZ0</accession>
<evidence type="ECO:0000313" key="9">
    <source>
        <dbReference type="Proteomes" id="UP000472277"/>
    </source>
</evidence>
<dbReference type="GeneTree" id="ENSGT00410000025695"/>
<dbReference type="AlphaFoldDB" id="A0A674DEZ0"/>
<evidence type="ECO:0000256" key="4">
    <source>
        <dbReference type="ARBA" id="ARBA00023242"/>
    </source>
</evidence>